<feature type="compositionally biased region" description="Basic residues" evidence="1">
    <location>
        <begin position="282"/>
        <end position="304"/>
    </location>
</feature>
<dbReference type="Proteomes" id="UP000245340">
    <property type="component" value="Unplaced"/>
</dbReference>
<feature type="compositionally biased region" description="Polar residues" evidence="1">
    <location>
        <begin position="353"/>
        <end position="364"/>
    </location>
</feature>
<name>A0A9B0GXT2_ODORO</name>
<gene>
    <name evidence="3" type="primary">LOC101376065</name>
</gene>
<feature type="compositionally biased region" description="Low complexity" evidence="1">
    <location>
        <begin position="316"/>
        <end position="346"/>
    </location>
</feature>
<sequence>MDGVAGSPAASASRLCLDKPRLLVWRSSLTLNAISVLGLSLTRALPEEGRCGTCLQSAEAQLCPGASDRAGPRRALPSRSGRRVLVPGSYMGCWGSGDPVSTAHLSVSGFLGPHELGVLRSIGGLGTSCLGAEVSLSLTFSLSLQVVPWEMEEAANQKLALQKAKEVAEVSSMSAANISVAASKKQKNSAKAHSVWEQRASQLRLQNLRASCEALYSEMEPEERLRYATRRHLGPDMKTHLDRPLVVELGRDGPRVPAGGKARPEGPEAAEGADPTGTATRLRPRPRPRRQRGSRTGWTRRRPRAGSPGPGKSGRGRTAAAARRPEASGAAARAPRAAGATTGAAPQRRRPSGSRSATAPTGTHPTRARKAARPGPRASGERATAAAHGPAPGRPGAGRSPRGGTGPGKRRGPRTRMWRRRRRRRRARSTTGTRRRSSGATSPSEEVRMRV</sequence>
<evidence type="ECO:0000256" key="1">
    <source>
        <dbReference type="SAM" id="MobiDB-lite"/>
    </source>
</evidence>
<feature type="compositionally biased region" description="Basic residues" evidence="1">
    <location>
        <begin position="408"/>
        <end position="437"/>
    </location>
</feature>
<dbReference type="AlphaFoldDB" id="A0A9B0GXT2"/>
<feature type="compositionally biased region" description="Low complexity" evidence="1">
    <location>
        <begin position="373"/>
        <end position="391"/>
    </location>
</feature>
<feature type="compositionally biased region" description="Low complexity" evidence="1">
    <location>
        <begin position="257"/>
        <end position="281"/>
    </location>
</feature>
<accession>A0A9B0GXT2</accession>
<protein>
    <submittedName>
        <fullName evidence="3">Uncharacterized protein LOC101376065</fullName>
    </submittedName>
</protein>
<dbReference type="RefSeq" id="XP_004408282.1">
    <property type="nucleotide sequence ID" value="XM_004408225.1"/>
</dbReference>
<keyword evidence="2" id="KW-1185">Reference proteome</keyword>
<evidence type="ECO:0000313" key="3">
    <source>
        <dbReference type="RefSeq" id="XP_004408282.1"/>
    </source>
</evidence>
<reference evidence="3" key="1">
    <citation type="submission" date="2025-08" db="UniProtKB">
        <authorList>
            <consortium name="RefSeq"/>
        </authorList>
    </citation>
    <scope>IDENTIFICATION</scope>
</reference>
<organism evidence="2 3">
    <name type="scientific">Odobenus rosmarus divergens</name>
    <name type="common">Pacific walrus</name>
    <dbReference type="NCBI Taxonomy" id="9708"/>
    <lineage>
        <taxon>Eukaryota</taxon>
        <taxon>Metazoa</taxon>
        <taxon>Chordata</taxon>
        <taxon>Craniata</taxon>
        <taxon>Vertebrata</taxon>
        <taxon>Euteleostomi</taxon>
        <taxon>Mammalia</taxon>
        <taxon>Eutheria</taxon>
        <taxon>Laurasiatheria</taxon>
        <taxon>Carnivora</taxon>
        <taxon>Caniformia</taxon>
        <taxon>Pinnipedia</taxon>
        <taxon>Odobenidae</taxon>
        <taxon>Odobenus</taxon>
    </lineage>
</organism>
<evidence type="ECO:0000313" key="2">
    <source>
        <dbReference type="Proteomes" id="UP000245340"/>
    </source>
</evidence>
<proteinExistence type="predicted"/>
<feature type="region of interest" description="Disordered" evidence="1">
    <location>
        <begin position="235"/>
        <end position="451"/>
    </location>
</feature>
<feature type="non-terminal residue" evidence="3">
    <location>
        <position position="451"/>
    </location>
</feature>
<feature type="compositionally biased region" description="Basic and acidic residues" evidence="1">
    <location>
        <begin position="235"/>
        <end position="254"/>
    </location>
</feature>